<name>A0ACC3N5M0_9PEZI</name>
<protein>
    <submittedName>
        <fullName evidence="1">Uncharacterized protein</fullName>
    </submittedName>
</protein>
<evidence type="ECO:0000313" key="1">
    <source>
        <dbReference type="EMBL" id="KAK3710340.1"/>
    </source>
</evidence>
<dbReference type="Proteomes" id="UP001281147">
    <property type="component" value="Unassembled WGS sequence"/>
</dbReference>
<sequence length="532" mass="58083">MNTLNLTWFWLLSSLCSAAPSLSGTTVRASTGYHTGRINDKYNDVREFLNVPYGQSTAGENRFMPPKPVGLSSDHFDSTRYVKACPQYVSAIPSIWSEQIPQYLQYSGTENHTAGQSAIFTTENCLKLAIWTPANAAPDSNLPVALFWTGGGFQSNGILVPGQLPGRWVSRSQSHIVVTTNYRMNIMGFPNAAGLYEQNLGLLDQRLSLKWVRDNIRAFGGDPSRIMIWGQSAGAASVDYHNYAFYNDPIAHAFFAQSGSCISFGPGGDWDHTNFTFVARNLGCDHPKDAAMELQCMQSLPYHDIINFMGQYSDNGTLLDVKQPGLDFGPIADERIVFSNYTARYQADMVTKAPIVYSSVYSSAANEGGTLSSYPVNHLQRGPSQADANAVTERILCGASNSSILRDSIGLRTYRYQYAGNWTNQNPLPWMGAYHSSDLVMIFGTYTTGVGPVQEPLEVTTSETMEDYVLSFLSDPYNGPPSMGWMPFDTSAANGGTMLRFGAGGQAAQNVSANNVEAVCFGTGPYNPFPGI</sequence>
<proteinExistence type="predicted"/>
<accession>A0ACC3N5M0</accession>
<evidence type="ECO:0000313" key="2">
    <source>
        <dbReference type="Proteomes" id="UP001281147"/>
    </source>
</evidence>
<dbReference type="EMBL" id="JAUTXU010000085">
    <property type="protein sequence ID" value="KAK3710340.1"/>
    <property type="molecule type" value="Genomic_DNA"/>
</dbReference>
<gene>
    <name evidence="1" type="ORF">LTR37_010406</name>
</gene>
<comment type="caution">
    <text evidence="1">The sequence shown here is derived from an EMBL/GenBank/DDBJ whole genome shotgun (WGS) entry which is preliminary data.</text>
</comment>
<keyword evidence="2" id="KW-1185">Reference proteome</keyword>
<reference evidence="1" key="1">
    <citation type="submission" date="2023-07" db="EMBL/GenBank/DDBJ databases">
        <title>Black Yeasts Isolated from many extreme environments.</title>
        <authorList>
            <person name="Coleine C."/>
            <person name="Stajich J.E."/>
            <person name="Selbmann L."/>
        </authorList>
    </citation>
    <scope>NUCLEOTIDE SEQUENCE</scope>
    <source>
        <strain evidence="1">CCFEE 5714</strain>
    </source>
</reference>
<organism evidence="1 2">
    <name type="scientific">Vermiconidia calcicola</name>
    <dbReference type="NCBI Taxonomy" id="1690605"/>
    <lineage>
        <taxon>Eukaryota</taxon>
        <taxon>Fungi</taxon>
        <taxon>Dikarya</taxon>
        <taxon>Ascomycota</taxon>
        <taxon>Pezizomycotina</taxon>
        <taxon>Dothideomycetes</taxon>
        <taxon>Dothideomycetidae</taxon>
        <taxon>Mycosphaerellales</taxon>
        <taxon>Extremaceae</taxon>
        <taxon>Vermiconidia</taxon>
    </lineage>
</organism>